<dbReference type="EMBL" id="BOOU01000100">
    <property type="protein sequence ID" value="GII81499.1"/>
    <property type="molecule type" value="Genomic_DNA"/>
</dbReference>
<comment type="caution">
    <text evidence="2">The sequence shown here is derived from an EMBL/GenBank/DDBJ whole genome shotgun (WGS) entry which is preliminary data.</text>
</comment>
<keyword evidence="1" id="KW-0732">Signal</keyword>
<proteinExistence type="predicted"/>
<evidence type="ECO:0000313" key="2">
    <source>
        <dbReference type="EMBL" id="GII81499.1"/>
    </source>
</evidence>
<protein>
    <submittedName>
        <fullName evidence="2">Uncharacterized protein</fullName>
    </submittedName>
</protein>
<accession>A0A919R8R6</accession>
<feature type="chain" id="PRO_5038635412" evidence="1">
    <location>
        <begin position="28"/>
        <end position="150"/>
    </location>
</feature>
<dbReference type="AlphaFoldDB" id="A0A919R8R6"/>
<gene>
    <name evidence="2" type="ORF">Sru01_64810</name>
</gene>
<name>A0A919R8R6_9ACTN</name>
<feature type="signal peptide" evidence="1">
    <location>
        <begin position="1"/>
        <end position="27"/>
    </location>
</feature>
<sequence>MRLAAALALLLCLGVLTGCGTSRSPGAARSAPPAPEVTVDEITRFARLDMPPHPSDVQTGGESGIDRLVLLRFSAPATEVRDFLTGSGFPAPKKGAQGVQSDLGTRLGWGLDELSGTEGASDDTGDLVRQVTIDRSTPDRPTVYVAAFTV</sequence>
<keyword evidence="3" id="KW-1185">Reference proteome</keyword>
<dbReference type="Proteomes" id="UP000655287">
    <property type="component" value="Unassembled WGS sequence"/>
</dbReference>
<evidence type="ECO:0000313" key="3">
    <source>
        <dbReference type="Proteomes" id="UP000655287"/>
    </source>
</evidence>
<dbReference type="PROSITE" id="PS51257">
    <property type="entry name" value="PROKAR_LIPOPROTEIN"/>
    <property type="match status" value="1"/>
</dbReference>
<dbReference type="RefSeq" id="WP_203993850.1">
    <property type="nucleotide sequence ID" value="NZ_BOOU01000100.1"/>
</dbReference>
<reference evidence="2" key="1">
    <citation type="submission" date="2021-01" db="EMBL/GenBank/DDBJ databases">
        <title>Whole genome shotgun sequence of Sphaerisporangium rufum NBRC 109079.</title>
        <authorList>
            <person name="Komaki H."/>
            <person name="Tamura T."/>
        </authorList>
    </citation>
    <scope>NUCLEOTIDE SEQUENCE</scope>
    <source>
        <strain evidence="2">NBRC 109079</strain>
    </source>
</reference>
<evidence type="ECO:0000256" key="1">
    <source>
        <dbReference type="SAM" id="SignalP"/>
    </source>
</evidence>
<organism evidence="2 3">
    <name type="scientific">Sphaerisporangium rufum</name>
    <dbReference type="NCBI Taxonomy" id="1381558"/>
    <lineage>
        <taxon>Bacteria</taxon>
        <taxon>Bacillati</taxon>
        <taxon>Actinomycetota</taxon>
        <taxon>Actinomycetes</taxon>
        <taxon>Streptosporangiales</taxon>
        <taxon>Streptosporangiaceae</taxon>
        <taxon>Sphaerisporangium</taxon>
    </lineage>
</organism>